<accession>A0A418NIL9</accession>
<dbReference type="AlphaFoldDB" id="A0A418NIL9"/>
<proteinExistence type="predicted"/>
<dbReference type="RefSeq" id="WP_119512944.1">
    <property type="nucleotide sequence ID" value="NZ_QXFK01000015.1"/>
</dbReference>
<organism evidence="1 2">
    <name type="scientific">Pelagerythrobacter aerophilus</name>
    <dbReference type="NCBI Taxonomy" id="2306995"/>
    <lineage>
        <taxon>Bacteria</taxon>
        <taxon>Pseudomonadati</taxon>
        <taxon>Pseudomonadota</taxon>
        <taxon>Alphaproteobacteria</taxon>
        <taxon>Sphingomonadales</taxon>
        <taxon>Erythrobacteraceae</taxon>
        <taxon>Pelagerythrobacter</taxon>
    </lineage>
</organism>
<gene>
    <name evidence="1" type="ORF">D2V04_08285</name>
</gene>
<evidence type="ECO:0000313" key="2">
    <source>
        <dbReference type="Proteomes" id="UP000285092"/>
    </source>
</evidence>
<reference evidence="1 2" key="1">
    <citation type="submission" date="2018-08" db="EMBL/GenBank/DDBJ databases">
        <title>Altererythrobacter sp.Ery1 and Ery12, the genome sequencing of novel strains in genus Alterythrobacter.</title>
        <authorList>
            <person name="Cheng H."/>
            <person name="Wu Y.-H."/>
            <person name="Fang C."/>
            <person name="Xu X.-W."/>
        </authorList>
    </citation>
    <scope>NUCLEOTIDE SEQUENCE [LARGE SCALE GENOMIC DNA]</scope>
    <source>
        <strain evidence="1 2">Ery1</strain>
    </source>
</reference>
<evidence type="ECO:0000313" key="1">
    <source>
        <dbReference type="EMBL" id="RIV78773.1"/>
    </source>
</evidence>
<keyword evidence="2" id="KW-1185">Reference proteome</keyword>
<dbReference type="Proteomes" id="UP000285092">
    <property type="component" value="Unassembled WGS sequence"/>
</dbReference>
<comment type="caution">
    <text evidence="1">The sequence shown here is derived from an EMBL/GenBank/DDBJ whole genome shotgun (WGS) entry which is preliminary data.</text>
</comment>
<protein>
    <submittedName>
        <fullName evidence="1">Uncharacterized protein</fullName>
    </submittedName>
</protein>
<sequence length="71" mass="7718">MTTETNSPAFMLYRVTGNGSDANWTKIGAAWPNKDGKGFNLLCDAVPLQGRIVMRAYTPKREAKVEDAGGQ</sequence>
<dbReference type="OrthoDB" id="7652274at2"/>
<name>A0A418NIL9_9SPHN</name>
<dbReference type="EMBL" id="QXFK01000015">
    <property type="protein sequence ID" value="RIV78773.1"/>
    <property type="molecule type" value="Genomic_DNA"/>
</dbReference>